<dbReference type="PANTHER" id="PTHR47326:SF1">
    <property type="entry name" value="HTH PSQ-TYPE DOMAIN-CONTAINING PROTEIN"/>
    <property type="match status" value="1"/>
</dbReference>
<name>A0AAV8YCS8_9CUCU</name>
<dbReference type="EMBL" id="JAPWTK010000132">
    <property type="protein sequence ID" value="KAJ8948667.1"/>
    <property type="molecule type" value="Genomic_DNA"/>
</dbReference>
<dbReference type="Proteomes" id="UP001162162">
    <property type="component" value="Unassembled WGS sequence"/>
</dbReference>
<reference evidence="1" key="1">
    <citation type="journal article" date="2023" name="Insect Mol. Biol.">
        <title>Genome sequencing provides insights into the evolution of gene families encoding plant cell wall-degrading enzymes in longhorned beetles.</title>
        <authorList>
            <person name="Shin N.R."/>
            <person name="Okamura Y."/>
            <person name="Kirsch R."/>
            <person name="Pauchet Y."/>
        </authorList>
    </citation>
    <scope>NUCLEOTIDE SEQUENCE</scope>
    <source>
        <strain evidence="1">AMC_N1</strain>
    </source>
</reference>
<proteinExistence type="predicted"/>
<evidence type="ECO:0000313" key="2">
    <source>
        <dbReference type="Proteomes" id="UP001162162"/>
    </source>
</evidence>
<dbReference type="AlphaFoldDB" id="A0AAV8YCS8"/>
<keyword evidence="2" id="KW-1185">Reference proteome</keyword>
<dbReference type="PANTHER" id="PTHR47326">
    <property type="entry name" value="TRANSPOSABLE ELEMENT TC3 TRANSPOSASE-LIKE PROTEIN"/>
    <property type="match status" value="1"/>
</dbReference>
<accession>A0AAV8YCS8</accession>
<protein>
    <submittedName>
        <fullName evidence="1">Uncharacterized protein</fullName>
    </submittedName>
</protein>
<organism evidence="1 2">
    <name type="scientific">Aromia moschata</name>
    <dbReference type="NCBI Taxonomy" id="1265417"/>
    <lineage>
        <taxon>Eukaryota</taxon>
        <taxon>Metazoa</taxon>
        <taxon>Ecdysozoa</taxon>
        <taxon>Arthropoda</taxon>
        <taxon>Hexapoda</taxon>
        <taxon>Insecta</taxon>
        <taxon>Pterygota</taxon>
        <taxon>Neoptera</taxon>
        <taxon>Endopterygota</taxon>
        <taxon>Coleoptera</taxon>
        <taxon>Polyphaga</taxon>
        <taxon>Cucujiformia</taxon>
        <taxon>Chrysomeloidea</taxon>
        <taxon>Cerambycidae</taxon>
        <taxon>Cerambycinae</taxon>
        <taxon>Callichromatini</taxon>
        <taxon>Aromia</taxon>
    </lineage>
</organism>
<comment type="caution">
    <text evidence="1">The sequence shown here is derived from an EMBL/GenBank/DDBJ whole genome shotgun (WGS) entry which is preliminary data.</text>
</comment>
<gene>
    <name evidence="1" type="ORF">NQ318_004455</name>
</gene>
<sequence>MNHISVLEMYLDKLVYRKLLCTELSGVIYYTHIIFKKCKNCYRKIWLDEGITNLHNYYEYFDINPHSVTPRHFQREFKINVWIGIIDRIQINGLDDEIIAHKFGLHDHQTSTNVTSFFGGLASRAELWNRITDKCNIIRNNQRLLERVDFNIRRRINLCLRENGDHFEQFL</sequence>
<evidence type="ECO:0000313" key="1">
    <source>
        <dbReference type="EMBL" id="KAJ8948667.1"/>
    </source>
</evidence>